<name>A0A3S8ZSX3_9NEIS</name>
<feature type="chain" id="PRO_5018991375" evidence="1">
    <location>
        <begin position="26"/>
        <end position="138"/>
    </location>
</feature>
<feature type="domain" description="Lysozyme inhibitor LprI-like N-terminal" evidence="2">
    <location>
        <begin position="43"/>
        <end position="132"/>
    </location>
</feature>
<dbReference type="Pfam" id="PF07007">
    <property type="entry name" value="LprI"/>
    <property type="match status" value="1"/>
</dbReference>
<dbReference type="KEGG" id="iod:EJO50_08450"/>
<proteinExistence type="predicted"/>
<sequence length="138" mass="15108">MLLPGKIMRFIFALTSILFAITAQAQPSPPAQVECDEANQILIKACLTKLAPQAIQDRKSAQTATRAMMKNLDRATGRPEAFAAFKQSTRTYEAYRQAHCAWIGKSFAGGSGAGIAELSCQIDLDHARANELSRFYVQ</sequence>
<gene>
    <name evidence="3" type="ORF">EJO50_08450</name>
</gene>
<reference evidence="3 4" key="1">
    <citation type="submission" date="2018-12" db="EMBL/GenBank/DDBJ databases">
        <title>Complete genome sequence of Iodobacter sp. H11R3.</title>
        <authorList>
            <person name="Bae J.-W."/>
        </authorList>
    </citation>
    <scope>NUCLEOTIDE SEQUENCE [LARGE SCALE GENOMIC DNA]</scope>
    <source>
        <strain evidence="3 4">H11R3</strain>
    </source>
</reference>
<evidence type="ECO:0000259" key="2">
    <source>
        <dbReference type="Pfam" id="PF07007"/>
    </source>
</evidence>
<evidence type="ECO:0000313" key="3">
    <source>
        <dbReference type="EMBL" id="AZN36521.1"/>
    </source>
</evidence>
<organism evidence="3 4">
    <name type="scientific">Iodobacter ciconiae</name>
    <dbReference type="NCBI Taxonomy" id="2496266"/>
    <lineage>
        <taxon>Bacteria</taxon>
        <taxon>Pseudomonadati</taxon>
        <taxon>Pseudomonadota</taxon>
        <taxon>Betaproteobacteria</taxon>
        <taxon>Neisseriales</taxon>
        <taxon>Chitinibacteraceae</taxon>
        <taxon>Iodobacter</taxon>
    </lineage>
</organism>
<dbReference type="OrthoDB" id="8590062at2"/>
<keyword evidence="1" id="KW-0732">Signal</keyword>
<protein>
    <submittedName>
        <fullName evidence="3">DUF1311 domain-containing protein</fullName>
    </submittedName>
</protein>
<accession>A0A3S8ZSX3</accession>
<feature type="signal peptide" evidence="1">
    <location>
        <begin position="1"/>
        <end position="25"/>
    </location>
</feature>
<dbReference type="Gene3D" id="1.20.1270.180">
    <property type="match status" value="1"/>
</dbReference>
<dbReference type="EMBL" id="CP034433">
    <property type="protein sequence ID" value="AZN36521.1"/>
    <property type="molecule type" value="Genomic_DNA"/>
</dbReference>
<dbReference type="Proteomes" id="UP000282438">
    <property type="component" value="Chromosome"/>
</dbReference>
<evidence type="ECO:0000313" key="4">
    <source>
        <dbReference type="Proteomes" id="UP000282438"/>
    </source>
</evidence>
<evidence type="ECO:0000256" key="1">
    <source>
        <dbReference type="SAM" id="SignalP"/>
    </source>
</evidence>
<keyword evidence="4" id="KW-1185">Reference proteome</keyword>
<dbReference type="InterPro" id="IPR009739">
    <property type="entry name" value="LprI-like_N"/>
</dbReference>
<dbReference type="AlphaFoldDB" id="A0A3S8ZSX3"/>